<feature type="transmembrane region" description="Helical" evidence="7">
    <location>
        <begin position="87"/>
        <end position="105"/>
    </location>
</feature>
<feature type="binding site" evidence="9">
    <location>
        <position position="235"/>
    </location>
    <ligand>
        <name>Mg(2+)</name>
        <dbReference type="ChEBI" id="CHEBI:18420"/>
    </ligand>
</feature>
<evidence type="ECO:0000256" key="2">
    <source>
        <dbReference type="ARBA" id="ARBA00005583"/>
    </source>
</evidence>
<evidence type="ECO:0000256" key="6">
    <source>
        <dbReference type="ARBA" id="ARBA00023136"/>
    </source>
</evidence>
<reference evidence="10 11" key="1">
    <citation type="submission" date="2016-01" db="EMBL/GenBank/DDBJ databases">
        <title>Characterization of the Clostridium difficile lineages that are prevalent in Hong Kong and China.</title>
        <authorList>
            <person name="Kwok J.S.-L."/>
            <person name="Lam W.-Y."/>
            <person name="Ip M."/>
            <person name="Chan T.-F."/>
            <person name="Hawkey P.M."/>
            <person name="Tsui S.K.-W."/>
        </authorList>
    </citation>
    <scope>NUCLEOTIDE SEQUENCE [LARGE SCALE GENOMIC DNA]</scope>
    <source>
        <strain evidence="10 11">300064</strain>
    </source>
</reference>
<dbReference type="Pfam" id="PF00953">
    <property type="entry name" value="Glycos_transf_4"/>
    <property type="match status" value="1"/>
</dbReference>
<evidence type="ECO:0000256" key="1">
    <source>
        <dbReference type="ARBA" id="ARBA00004141"/>
    </source>
</evidence>
<evidence type="ECO:0000256" key="4">
    <source>
        <dbReference type="ARBA" id="ARBA00022692"/>
    </source>
</evidence>
<dbReference type="GO" id="GO:0051992">
    <property type="term" value="F:UDP-N-acetylmuramoyl-L-alanyl-D-glutamyl-meso-2,6-diaminopimelyl-D-alanyl-D-alanine:undecaprenyl-phosphate transferase activity"/>
    <property type="evidence" value="ECO:0007669"/>
    <property type="project" value="RHEA"/>
</dbReference>
<keyword evidence="5 7" id="KW-1133">Transmembrane helix</keyword>
<feature type="transmembrane region" description="Helical" evidence="7">
    <location>
        <begin position="256"/>
        <end position="279"/>
    </location>
</feature>
<keyword evidence="3 7" id="KW-0808">Transferase</keyword>
<dbReference type="EMBL" id="LRDH01000096">
    <property type="protein sequence ID" value="PPV15916.1"/>
    <property type="molecule type" value="Genomic_DNA"/>
</dbReference>
<feature type="transmembrane region" description="Helical" evidence="7">
    <location>
        <begin position="183"/>
        <end position="201"/>
    </location>
</feature>
<feature type="transmembrane region" description="Helical" evidence="7">
    <location>
        <begin position="117"/>
        <end position="136"/>
    </location>
</feature>
<dbReference type="PANTHER" id="PTHR22926:SF5">
    <property type="entry name" value="PHOSPHO-N-ACETYLMURAMOYL-PENTAPEPTIDE-TRANSFERASE HOMOLOG"/>
    <property type="match status" value="1"/>
</dbReference>
<protein>
    <recommendedName>
        <fullName evidence="7 8">Phospho-N-acetylmuramoyl-pentapeptide-transferase</fullName>
        <ecNumber evidence="7 8">2.7.8.13</ecNumber>
    </recommendedName>
    <alternativeName>
        <fullName evidence="7">UDP-MurNAc-pentapeptide phosphotransferase</fullName>
    </alternativeName>
</protein>
<name>A0A2S7FCJ8_CLOBU</name>
<dbReference type="GO" id="GO:0008360">
    <property type="term" value="P:regulation of cell shape"/>
    <property type="evidence" value="ECO:0007669"/>
    <property type="project" value="UniProtKB-KW"/>
</dbReference>
<keyword evidence="7" id="KW-1003">Cell membrane</keyword>
<dbReference type="InterPro" id="IPR003524">
    <property type="entry name" value="PNAcMuramoyl-5peptid_Trfase"/>
</dbReference>
<dbReference type="UniPathway" id="UPA00219"/>
<dbReference type="AlphaFoldDB" id="A0A2S7FCJ8"/>
<keyword evidence="7 9" id="KW-0460">Magnesium</keyword>
<dbReference type="GO" id="GO:0051301">
    <property type="term" value="P:cell division"/>
    <property type="evidence" value="ECO:0007669"/>
    <property type="project" value="UniProtKB-KW"/>
</dbReference>
<evidence type="ECO:0000256" key="9">
    <source>
        <dbReference type="PIRSR" id="PIRSR600715-1"/>
    </source>
</evidence>
<dbReference type="PROSITE" id="PS01348">
    <property type="entry name" value="MRAY_2"/>
    <property type="match status" value="1"/>
</dbReference>
<keyword evidence="7" id="KW-0131">Cell cycle</keyword>
<evidence type="ECO:0000256" key="5">
    <source>
        <dbReference type="ARBA" id="ARBA00022989"/>
    </source>
</evidence>
<evidence type="ECO:0000313" key="10">
    <source>
        <dbReference type="EMBL" id="PPV15916.1"/>
    </source>
</evidence>
<feature type="transmembrane region" description="Helical" evidence="7">
    <location>
        <begin position="56"/>
        <end position="81"/>
    </location>
</feature>
<keyword evidence="7 9" id="KW-0479">Metal-binding</keyword>
<evidence type="ECO:0000256" key="3">
    <source>
        <dbReference type="ARBA" id="ARBA00022679"/>
    </source>
</evidence>
<comment type="function">
    <text evidence="7">Catalyzes the initial step of the lipid cycle reactions in the biosynthesis of the cell wall peptidoglycan: transfers peptidoglycan precursor phospho-MurNAc-pentapeptide from UDP-MurNAc-pentapeptide onto the lipid carrier undecaprenyl phosphate, yielding undecaprenyl-pyrophosphoryl-MurNAc-pentapeptide, known as lipid I.</text>
</comment>
<feature type="transmembrane region" description="Helical" evidence="7">
    <location>
        <begin position="231"/>
        <end position="250"/>
    </location>
</feature>
<dbReference type="NCBIfam" id="TIGR00445">
    <property type="entry name" value="mraY"/>
    <property type="match status" value="1"/>
</dbReference>
<keyword evidence="7" id="KW-0573">Peptidoglycan synthesis</keyword>
<dbReference type="PROSITE" id="PS01347">
    <property type="entry name" value="MRAY_1"/>
    <property type="match status" value="1"/>
</dbReference>
<evidence type="ECO:0000256" key="7">
    <source>
        <dbReference type="HAMAP-Rule" id="MF_00038"/>
    </source>
</evidence>
<dbReference type="Pfam" id="PF10555">
    <property type="entry name" value="MraY_sig1"/>
    <property type="match status" value="1"/>
</dbReference>
<evidence type="ECO:0000313" key="11">
    <source>
        <dbReference type="Proteomes" id="UP000238081"/>
    </source>
</evidence>
<feature type="transmembrane region" description="Helical" evidence="7">
    <location>
        <begin position="12"/>
        <end position="35"/>
    </location>
</feature>
<keyword evidence="7" id="KW-0132">Cell division</keyword>
<dbReference type="PANTHER" id="PTHR22926">
    <property type="entry name" value="PHOSPHO-N-ACETYLMURAMOYL-PENTAPEPTIDE-TRANSFERASE"/>
    <property type="match status" value="1"/>
</dbReference>
<feature type="binding site" evidence="9">
    <location>
        <position position="175"/>
    </location>
    <ligand>
        <name>Mg(2+)</name>
        <dbReference type="ChEBI" id="CHEBI:18420"/>
    </ligand>
</feature>
<dbReference type="InterPro" id="IPR018480">
    <property type="entry name" value="PNAcMuramoyl-5peptid_Trfase_CS"/>
</dbReference>
<dbReference type="GO" id="GO:0005886">
    <property type="term" value="C:plasma membrane"/>
    <property type="evidence" value="ECO:0007669"/>
    <property type="project" value="UniProtKB-SubCell"/>
</dbReference>
<comment type="catalytic activity">
    <reaction evidence="7">
        <text>UDP-N-acetyl-alpha-D-muramoyl-L-alanyl-gamma-D-glutamyl-meso-2,6-diaminopimeloyl-D-alanyl-D-alanine + di-trans,octa-cis-undecaprenyl phosphate = di-trans,octa-cis-undecaprenyl diphospho-N-acetyl-alpha-D-muramoyl-L-alanyl-D-glutamyl-meso-2,6-diaminopimeloyl-D-alanyl-D-alanine + UMP</text>
        <dbReference type="Rhea" id="RHEA:28386"/>
        <dbReference type="ChEBI" id="CHEBI:57865"/>
        <dbReference type="ChEBI" id="CHEBI:60392"/>
        <dbReference type="ChEBI" id="CHEBI:61386"/>
        <dbReference type="ChEBI" id="CHEBI:61387"/>
        <dbReference type="EC" id="2.7.8.13"/>
    </reaction>
</comment>
<keyword evidence="6 7" id="KW-0472">Membrane</keyword>
<comment type="similarity">
    <text evidence="2 7">Belongs to the glycosyltransferase 4 family. MraY subfamily.</text>
</comment>
<dbReference type="GO" id="GO:0009252">
    <property type="term" value="P:peptidoglycan biosynthetic process"/>
    <property type="evidence" value="ECO:0007669"/>
    <property type="project" value="UniProtKB-UniRule"/>
</dbReference>
<proteinExistence type="inferred from homology"/>
<organism evidence="10 11">
    <name type="scientific">Clostridium butyricum</name>
    <dbReference type="NCBI Taxonomy" id="1492"/>
    <lineage>
        <taxon>Bacteria</taxon>
        <taxon>Bacillati</taxon>
        <taxon>Bacillota</taxon>
        <taxon>Clostridia</taxon>
        <taxon>Eubacteriales</taxon>
        <taxon>Clostridiaceae</taxon>
        <taxon>Clostridium</taxon>
    </lineage>
</organism>
<keyword evidence="7" id="KW-0961">Cell wall biogenesis/degradation</keyword>
<dbReference type="GO" id="GO:0008963">
    <property type="term" value="F:phospho-N-acetylmuramoyl-pentapeptide-transferase activity"/>
    <property type="evidence" value="ECO:0007669"/>
    <property type="project" value="UniProtKB-UniRule"/>
</dbReference>
<sequence>MGDTINSLFSTTILAPLVISFIFSLILGPIFIPILHKLKFGQNIRKEGPKSHQKKAGTPTMGGIIFFISVAATILIMGPSFTDPKMIILYSFLAFGFIGFLDDMLKIIHKDNLGLKAGQKMILLLIFSVALAVYGYKNIGTDILIPLGSGFKLNLGLLYIPFIIIYYAAVTNAVNLTDGIDGLATSVTIIVLTFFTIVAFKTGQKDVAIFSIALCGALLGFLKYNAFPAKIFMGDTGSLALGGAVGTIALMLKMELWVVIVGLMYVVETLSVIIQVTSFKMTGKRVFKMAPIHHHFEQFGWSEVKIVTVFSLVTAVLCIIGFIAI</sequence>
<dbReference type="HAMAP" id="MF_00038">
    <property type="entry name" value="MraY"/>
    <property type="match status" value="1"/>
</dbReference>
<comment type="subcellular location">
    <subcellularLocation>
        <location evidence="7">Cell membrane</location>
        <topology evidence="7">Multi-pass membrane protein</topology>
    </subcellularLocation>
    <subcellularLocation>
        <location evidence="1">Membrane</location>
        <topology evidence="1">Multi-pass membrane protein</topology>
    </subcellularLocation>
</comment>
<keyword evidence="4 7" id="KW-0812">Transmembrane</keyword>
<feature type="transmembrane region" description="Helical" evidence="7">
    <location>
        <begin position="156"/>
        <end position="176"/>
    </location>
</feature>
<dbReference type="EC" id="2.7.8.13" evidence="7 8"/>
<dbReference type="InterPro" id="IPR000715">
    <property type="entry name" value="Glycosyl_transferase_4"/>
</dbReference>
<dbReference type="GO" id="GO:0071555">
    <property type="term" value="P:cell wall organization"/>
    <property type="evidence" value="ECO:0007669"/>
    <property type="project" value="UniProtKB-KW"/>
</dbReference>
<gene>
    <name evidence="7" type="primary">mraY</name>
    <name evidence="10" type="ORF">AWN73_02190</name>
</gene>
<dbReference type="Proteomes" id="UP000238081">
    <property type="component" value="Unassembled WGS sequence"/>
</dbReference>
<dbReference type="GO" id="GO:0046872">
    <property type="term" value="F:metal ion binding"/>
    <property type="evidence" value="ECO:0007669"/>
    <property type="project" value="UniProtKB-KW"/>
</dbReference>
<comment type="pathway">
    <text evidence="7">Cell wall biogenesis; peptidoglycan biosynthesis.</text>
</comment>
<feature type="transmembrane region" description="Helical" evidence="7">
    <location>
        <begin position="306"/>
        <end position="324"/>
    </location>
</feature>
<dbReference type="CDD" id="cd06852">
    <property type="entry name" value="GT_MraY"/>
    <property type="match status" value="1"/>
</dbReference>
<comment type="cofactor">
    <cofactor evidence="7 9">
        <name>Mg(2+)</name>
        <dbReference type="ChEBI" id="CHEBI:18420"/>
    </cofactor>
</comment>
<keyword evidence="7" id="KW-0133">Cell shape</keyword>
<evidence type="ECO:0000256" key="8">
    <source>
        <dbReference type="NCBIfam" id="TIGR00445"/>
    </source>
</evidence>
<dbReference type="RefSeq" id="WP_043661281.1">
    <property type="nucleotide sequence ID" value="NZ_JSEG01000001.1"/>
</dbReference>
<accession>A0A2S7FCJ8</accession>
<comment type="caution">
    <text evidence="10">The sequence shown here is derived from an EMBL/GenBank/DDBJ whole genome shotgun (WGS) entry which is preliminary data.</text>
</comment>